<keyword evidence="3" id="KW-1185">Reference proteome</keyword>
<dbReference type="InterPro" id="IPR018958">
    <property type="entry name" value="Knr4/Smi1-like_dom"/>
</dbReference>
<dbReference type="Proteomes" id="UP001197974">
    <property type="component" value="Chromosome"/>
</dbReference>
<organism evidence="2 3">
    <name type="scientific">Bacillus carboniphilus</name>
    <dbReference type="NCBI Taxonomy" id="86663"/>
    <lineage>
        <taxon>Bacteria</taxon>
        <taxon>Bacillati</taxon>
        <taxon>Bacillota</taxon>
        <taxon>Bacilli</taxon>
        <taxon>Bacillales</taxon>
        <taxon>Bacillaceae</taxon>
        <taxon>Bacillus</taxon>
    </lineage>
</organism>
<gene>
    <name evidence="2" type="ORF">LC087_03245</name>
</gene>
<reference evidence="2 3" key="1">
    <citation type="submission" date="2023-06" db="EMBL/GenBank/DDBJ databases">
        <title>Five Gram-positive bacteria isolated from mangrove sediments in Shenzhen, Guangdong, China.</title>
        <authorList>
            <person name="Yu S."/>
            <person name="Zheng W."/>
            <person name="Huang Y."/>
        </authorList>
    </citation>
    <scope>NUCLEOTIDE SEQUENCE [LARGE SCALE GENOMIC DNA]</scope>
    <source>
        <strain evidence="2 3">SaN35-3</strain>
    </source>
</reference>
<dbReference type="InterPro" id="IPR037883">
    <property type="entry name" value="Knr4/Smi1-like_sf"/>
</dbReference>
<dbReference type="SUPFAM" id="SSF160631">
    <property type="entry name" value="SMI1/KNR4-like"/>
    <property type="match status" value="1"/>
</dbReference>
<dbReference type="EMBL" id="CP129013">
    <property type="protein sequence ID" value="WLR43226.1"/>
    <property type="molecule type" value="Genomic_DNA"/>
</dbReference>
<evidence type="ECO:0000313" key="2">
    <source>
        <dbReference type="EMBL" id="WLR43226.1"/>
    </source>
</evidence>
<name>A0ABY9JV06_9BACI</name>
<feature type="domain" description="Knr4/Smi1-like" evidence="1">
    <location>
        <begin position="13"/>
        <end position="160"/>
    </location>
</feature>
<sequence>MRKDIIWEYAESKVSKDDVEKIGIQLGFLLPQDYIDCVSVNGGASVSPQEFKVGNVERCFGGLFSFNEESSENIVKMYQLVKERLPKRMLPIADDPAGNLICFDFKDHEDNPSIVFWNHEIVWGIDELMEEENLTEEQAEERVREDISFVADSFTDLINSLYASEEDD</sequence>
<dbReference type="SMART" id="SM00860">
    <property type="entry name" value="SMI1_KNR4"/>
    <property type="match status" value="1"/>
</dbReference>
<protein>
    <submittedName>
        <fullName evidence="2">SMI1/KNR4 family protein</fullName>
    </submittedName>
</protein>
<evidence type="ECO:0000313" key="3">
    <source>
        <dbReference type="Proteomes" id="UP001197974"/>
    </source>
</evidence>
<dbReference type="Gene3D" id="3.40.1580.10">
    <property type="entry name" value="SMI1/KNR4-like"/>
    <property type="match status" value="1"/>
</dbReference>
<proteinExistence type="predicted"/>
<accession>A0ABY9JV06</accession>
<dbReference type="Pfam" id="PF09346">
    <property type="entry name" value="SMI1_KNR4"/>
    <property type="match status" value="1"/>
</dbReference>
<evidence type="ECO:0000259" key="1">
    <source>
        <dbReference type="SMART" id="SM00860"/>
    </source>
</evidence>
<dbReference type="RefSeq" id="WP_226543434.1">
    <property type="nucleotide sequence ID" value="NZ_CP129013.1"/>
</dbReference>